<feature type="transmembrane region" description="Helical" evidence="8">
    <location>
        <begin position="44"/>
        <end position="63"/>
    </location>
</feature>
<dbReference type="RefSeq" id="WP_262565425.1">
    <property type="nucleotide sequence ID" value="NZ_JAPFCC010000001.1"/>
</dbReference>
<feature type="transmembrane region" description="Helical" evidence="8">
    <location>
        <begin position="234"/>
        <end position="255"/>
    </location>
</feature>
<evidence type="ECO:0000256" key="1">
    <source>
        <dbReference type="ARBA" id="ARBA00004651"/>
    </source>
</evidence>
<dbReference type="PROSITE" id="PS50850">
    <property type="entry name" value="MFS"/>
    <property type="match status" value="1"/>
</dbReference>
<accession>A0ABT3N224</accession>
<keyword evidence="11" id="KW-1185">Reference proteome</keyword>
<organism evidence="10 11">
    <name type="scientific">Endozoicomonas gorgoniicola</name>
    <dbReference type="NCBI Taxonomy" id="1234144"/>
    <lineage>
        <taxon>Bacteria</taxon>
        <taxon>Pseudomonadati</taxon>
        <taxon>Pseudomonadota</taxon>
        <taxon>Gammaproteobacteria</taxon>
        <taxon>Oceanospirillales</taxon>
        <taxon>Endozoicomonadaceae</taxon>
        <taxon>Endozoicomonas</taxon>
    </lineage>
</organism>
<dbReference type="InterPro" id="IPR020846">
    <property type="entry name" value="MFS_dom"/>
</dbReference>
<dbReference type="Proteomes" id="UP001209854">
    <property type="component" value="Unassembled WGS sequence"/>
</dbReference>
<keyword evidence="5 8" id="KW-0812">Transmembrane</keyword>
<feature type="transmembrane region" description="Helical" evidence="8">
    <location>
        <begin position="267"/>
        <end position="285"/>
    </location>
</feature>
<dbReference type="EMBL" id="JAPFCC010000001">
    <property type="protein sequence ID" value="MCW7555666.1"/>
    <property type="molecule type" value="Genomic_DNA"/>
</dbReference>
<dbReference type="PANTHER" id="PTHR43271">
    <property type="entry name" value="BLL2771 PROTEIN"/>
    <property type="match status" value="1"/>
</dbReference>
<evidence type="ECO:0000256" key="3">
    <source>
        <dbReference type="ARBA" id="ARBA00022448"/>
    </source>
</evidence>
<sequence>MVRCRQCILLLIVFLIFACLYSPQPVFPYLSDYFQSSPAQTSELVTRIMLVLCFGAFISGLLLRAVSARMILLVCFPLLGGMEILFSTAEHIEHALALKTIEGVLFSAILPALMTALADTSGKAGDAVVWYVSASVTGSVCGRFLSGSLISAGYHSPVWVIMGSAMLVISPFFLLLDRISGNPETIKLKTALAEVLGRKDVWACVFLIFAAICCLASVLNYLPFHMRSRHPEMSSAQIATLYTGYICAIISSMLTPKARRCAGNDRFLFRLTLFSLLLGMMILVMDHYGSCLVAVAIICGAVFMLHSGLSAYLNQHVAEHRRVVNGVYLTSYYLGGAFSSMLPGSLFMSMGWLWLLGGLLILLCVALAVVNLIEC</sequence>
<feature type="domain" description="Major facilitator superfamily (MFS) profile" evidence="9">
    <location>
        <begin position="1"/>
        <end position="375"/>
    </location>
</feature>
<keyword evidence="3" id="KW-0813">Transport</keyword>
<keyword evidence="7 8" id="KW-0472">Membrane</keyword>
<name>A0ABT3N224_9GAMM</name>
<dbReference type="PROSITE" id="PS51257">
    <property type="entry name" value="PROKAR_LIPOPROTEIN"/>
    <property type="match status" value="1"/>
</dbReference>
<dbReference type="InterPro" id="IPR011701">
    <property type="entry name" value="MFS"/>
</dbReference>
<dbReference type="Gene3D" id="1.20.1250.20">
    <property type="entry name" value="MFS general substrate transporter like domains"/>
    <property type="match status" value="1"/>
</dbReference>
<feature type="transmembrane region" description="Helical" evidence="8">
    <location>
        <begin position="158"/>
        <end position="180"/>
    </location>
</feature>
<feature type="transmembrane region" description="Helical" evidence="8">
    <location>
        <begin position="291"/>
        <end position="314"/>
    </location>
</feature>
<keyword evidence="4" id="KW-1003">Cell membrane</keyword>
<keyword evidence="6 8" id="KW-1133">Transmembrane helix</keyword>
<feature type="transmembrane region" description="Helical" evidence="8">
    <location>
        <begin position="201"/>
        <end position="222"/>
    </location>
</feature>
<evidence type="ECO:0000256" key="4">
    <source>
        <dbReference type="ARBA" id="ARBA00022475"/>
    </source>
</evidence>
<dbReference type="Pfam" id="PF07690">
    <property type="entry name" value="MFS_1"/>
    <property type="match status" value="1"/>
</dbReference>
<feature type="transmembrane region" description="Helical" evidence="8">
    <location>
        <begin position="326"/>
        <end position="346"/>
    </location>
</feature>
<comment type="subcellular location">
    <subcellularLocation>
        <location evidence="1">Cell membrane</location>
        <topology evidence="1">Multi-pass membrane protein</topology>
    </subcellularLocation>
</comment>
<gene>
    <name evidence="10" type="ORF">NX722_24170</name>
</gene>
<reference evidence="10 11" key="1">
    <citation type="submission" date="2022-10" db="EMBL/GenBank/DDBJ databases">
        <title>High-quality genome sequences of two octocoral-associated bacteria, Endozoicomonas euniceicola EF212 and Endozoicomonas gorgoniicola PS125.</title>
        <authorList>
            <person name="Chiou Y.-J."/>
            <person name="Chen Y.-H."/>
        </authorList>
    </citation>
    <scope>NUCLEOTIDE SEQUENCE [LARGE SCALE GENOMIC DNA]</scope>
    <source>
        <strain evidence="10 11">PS125</strain>
    </source>
</reference>
<feature type="transmembrane region" description="Helical" evidence="8">
    <location>
        <begin position="70"/>
        <end position="89"/>
    </location>
</feature>
<evidence type="ECO:0000256" key="5">
    <source>
        <dbReference type="ARBA" id="ARBA00022692"/>
    </source>
</evidence>
<dbReference type="InterPro" id="IPR036259">
    <property type="entry name" value="MFS_trans_sf"/>
</dbReference>
<proteinExistence type="inferred from homology"/>
<evidence type="ECO:0000256" key="6">
    <source>
        <dbReference type="ARBA" id="ARBA00022989"/>
    </source>
</evidence>
<dbReference type="SUPFAM" id="SSF103473">
    <property type="entry name" value="MFS general substrate transporter"/>
    <property type="match status" value="1"/>
</dbReference>
<feature type="transmembrane region" description="Helical" evidence="8">
    <location>
        <begin position="352"/>
        <end position="373"/>
    </location>
</feature>
<comment type="caution">
    <text evidence="10">The sequence shown here is derived from an EMBL/GenBank/DDBJ whole genome shotgun (WGS) entry which is preliminary data.</text>
</comment>
<evidence type="ECO:0000313" key="11">
    <source>
        <dbReference type="Proteomes" id="UP001209854"/>
    </source>
</evidence>
<dbReference type="PANTHER" id="PTHR43271:SF2">
    <property type="entry name" value="BLL2771 PROTEIN"/>
    <property type="match status" value="1"/>
</dbReference>
<evidence type="ECO:0000313" key="10">
    <source>
        <dbReference type="EMBL" id="MCW7555666.1"/>
    </source>
</evidence>
<evidence type="ECO:0000256" key="2">
    <source>
        <dbReference type="ARBA" id="ARBA00008335"/>
    </source>
</evidence>
<evidence type="ECO:0000256" key="8">
    <source>
        <dbReference type="SAM" id="Phobius"/>
    </source>
</evidence>
<evidence type="ECO:0000256" key="7">
    <source>
        <dbReference type="ARBA" id="ARBA00023136"/>
    </source>
</evidence>
<comment type="similarity">
    <text evidence="2">Belongs to the major facilitator superfamily.</text>
</comment>
<evidence type="ECO:0000259" key="9">
    <source>
        <dbReference type="PROSITE" id="PS50850"/>
    </source>
</evidence>
<protein>
    <submittedName>
        <fullName evidence="10">MFS transporter</fullName>
    </submittedName>
</protein>